<feature type="region of interest" description="Disordered" evidence="1">
    <location>
        <begin position="101"/>
        <end position="144"/>
    </location>
</feature>
<dbReference type="STRING" id="92696.A0A4R0S0G5"/>
<evidence type="ECO:0000256" key="1">
    <source>
        <dbReference type="SAM" id="MobiDB-lite"/>
    </source>
</evidence>
<proteinExistence type="predicted"/>
<dbReference type="OrthoDB" id="21617at2759"/>
<keyword evidence="3" id="KW-1185">Reference proteome</keyword>
<dbReference type="Pfam" id="PF10454">
    <property type="entry name" value="DUF2458"/>
    <property type="match status" value="1"/>
</dbReference>
<dbReference type="InterPro" id="IPR018858">
    <property type="entry name" value="DUF2458"/>
</dbReference>
<sequence length="299" mass="32162">MDFTNINDPAGVKALLDQLRSSQAWQQVVGTSTSESTTTPPQPTDTVSSVPSEPSEGPTDHEPPPVHVGFPQASASASASSSTSFAPPATVASLLSQLSAPAADPPRDFHHPYPSSTPTFGSAPAYRTPPILHPDPVHASSSTASAAAVPSSARKVDLRSCTFQQALPRLAQLAEDADFVAAVSKMKHDQNNLERRLFDERRGVLKNQQERIKTARTKASMIGSTISQFEADSMTSSFRRELNKFDTERALPAWDGLISKQQTELEGLGVPAMFLTTLTADRERQQRVVQVLTGMVADK</sequence>
<feature type="region of interest" description="Disordered" evidence="1">
    <location>
        <begin position="26"/>
        <end position="86"/>
    </location>
</feature>
<reference evidence="2 3" key="1">
    <citation type="submission" date="2018-11" db="EMBL/GenBank/DDBJ databases">
        <title>Genome assembly of Steccherinum ochraceum LE-BIN_3174, the white-rot fungus of the Steccherinaceae family (The Residual Polyporoid clade, Polyporales, Basidiomycota).</title>
        <authorList>
            <person name="Fedorova T.V."/>
            <person name="Glazunova O.A."/>
            <person name="Landesman E.O."/>
            <person name="Moiseenko K.V."/>
            <person name="Psurtseva N.V."/>
            <person name="Savinova O.S."/>
            <person name="Shakhova N.V."/>
            <person name="Tyazhelova T.V."/>
            <person name="Vasina D.V."/>
        </authorList>
    </citation>
    <scope>NUCLEOTIDE SEQUENCE [LARGE SCALE GENOMIC DNA]</scope>
    <source>
        <strain evidence="2 3">LE-BIN_3174</strain>
    </source>
</reference>
<accession>A0A4R0S0G5</accession>
<dbReference type="EMBL" id="RWJN01000020">
    <property type="protein sequence ID" value="TCD70468.1"/>
    <property type="molecule type" value="Genomic_DNA"/>
</dbReference>
<gene>
    <name evidence="2" type="ORF">EIP91_003229</name>
</gene>
<feature type="compositionally biased region" description="Low complexity" evidence="1">
    <location>
        <begin position="73"/>
        <end position="86"/>
    </location>
</feature>
<name>A0A4R0S0G5_9APHY</name>
<dbReference type="AlphaFoldDB" id="A0A4R0S0G5"/>
<dbReference type="Proteomes" id="UP000292702">
    <property type="component" value="Unassembled WGS sequence"/>
</dbReference>
<organism evidence="2 3">
    <name type="scientific">Steccherinum ochraceum</name>
    <dbReference type="NCBI Taxonomy" id="92696"/>
    <lineage>
        <taxon>Eukaryota</taxon>
        <taxon>Fungi</taxon>
        <taxon>Dikarya</taxon>
        <taxon>Basidiomycota</taxon>
        <taxon>Agaricomycotina</taxon>
        <taxon>Agaricomycetes</taxon>
        <taxon>Polyporales</taxon>
        <taxon>Steccherinaceae</taxon>
        <taxon>Steccherinum</taxon>
    </lineage>
</organism>
<evidence type="ECO:0000313" key="3">
    <source>
        <dbReference type="Proteomes" id="UP000292702"/>
    </source>
</evidence>
<protein>
    <submittedName>
        <fullName evidence="2">Uncharacterized protein</fullName>
    </submittedName>
</protein>
<feature type="compositionally biased region" description="Low complexity" evidence="1">
    <location>
        <begin position="28"/>
        <end position="56"/>
    </location>
</feature>
<evidence type="ECO:0000313" key="2">
    <source>
        <dbReference type="EMBL" id="TCD70468.1"/>
    </source>
</evidence>
<comment type="caution">
    <text evidence="2">The sequence shown here is derived from an EMBL/GenBank/DDBJ whole genome shotgun (WGS) entry which is preliminary data.</text>
</comment>